<dbReference type="EMBL" id="CDMZ01001206">
    <property type="protein sequence ID" value="CEM28979.1"/>
    <property type="molecule type" value="Genomic_DNA"/>
</dbReference>
<sequence length="275" mass="31338">MARDGRRRHTSSIKCLVILNERRETSSFSGKVVGKPRSWVSSRRCLFWFSVLLQLFQRSYMIHEMRNPIGGAMFLLDDLEHTTRSWQAATRRHIQAQRPESPSLRSMFIEKRGFMSGRAGMETESEFDFPLAAQAAQIDFLEKKIRTSLESMKSVCDDVLTLKKAHKRGFEYLVSTTDPLAWVIELSELERLSMTAENIQFKVDTEIAPDLDQAFASKTIAAAADWLYLRQVVVNFLSNARKFTKGGGSTSLQFNIKRLVPSALPPECVLVDRNP</sequence>
<accession>A0A0G4GHF7</accession>
<dbReference type="VEuPathDB" id="CryptoDB:Cvel_21881"/>
<proteinExistence type="predicted"/>
<name>A0A0G4GHF7_9ALVE</name>
<protein>
    <recommendedName>
        <fullName evidence="2">Histidine kinase domain-containing protein</fullName>
    </recommendedName>
</protein>
<evidence type="ECO:0008006" key="2">
    <source>
        <dbReference type="Google" id="ProtNLM"/>
    </source>
</evidence>
<dbReference type="InterPro" id="IPR036890">
    <property type="entry name" value="HATPase_C_sf"/>
</dbReference>
<gene>
    <name evidence="1" type="ORF">Cvel_21881</name>
</gene>
<reference evidence="1" key="1">
    <citation type="submission" date="2014-11" db="EMBL/GenBank/DDBJ databases">
        <authorList>
            <person name="Otto D Thomas"/>
            <person name="Naeem Raeece"/>
        </authorList>
    </citation>
    <scope>NUCLEOTIDE SEQUENCE</scope>
</reference>
<dbReference type="Gene3D" id="3.30.565.10">
    <property type="entry name" value="Histidine kinase-like ATPase, C-terminal domain"/>
    <property type="match status" value="1"/>
</dbReference>
<dbReference type="SUPFAM" id="SSF55874">
    <property type="entry name" value="ATPase domain of HSP90 chaperone/DNA topoisomerase II/histidine kinase"/>
    <property type="match status" value="1"/>
</dbReference>
<evidence type="ECO:0000313" key="1">
    <source>
        <dbReference type="EMBL" id="CEM28979.1"/>
    </source>
</evidence>
<dbReference type="PhylomeDB" id="A0A0G4GHF7"/>
<organism evidence="1">
    <name type="scientific">Chromera velia CCMP2878</name>
    <dbReference type="NCBI Taxonomy" id="1169474"/>
    <lineage>
        <taxon>Eukaryota</taxon>
        <taxon>Sar</taxon>
        <taxon>Alveolata</taxon>
        <taxon>Colpodellida</taxon>
        <taxon>Chromeraceae</taxon>
        <taxon>Chromera</taxon>
    </lineage>
</organism>
<dbReference type="AlphaFoldDB" id="A0A0G4GHF7"/>